<feature type="signal peptide" evidence="3">
    <location>
        <begin position="1"/>
        <end position="21"/>
    </location>
</feature>
<dbReference type="PANTHER" id="PTHR30006">
    <property type="entry name" value="THIAMINE-BINDING PERIPLASMIC PROTEIN-RELATED"/>
    <property type="match status" value="1"/>
</dbReference>
<dbReference type="InterPro" id="IPR005948">
    <property type="entry name" value="ThiB-like"/>
</dbReference>
<name>A0A0P6X7S5_9CHLR</name>
<keyword evidence="1 3" id="KW-0732">Signal</keyword>
<feature type="chain" id="PRO_5006132896" evidence="3">
    <location>
        <begin position="22"/>
        <end position="392"/>
    </location>
</feature>
<feature type="region of interest" description="Disordered" evidence="2">
    <location>
        <begin position="37"/>
        <end position="69"/>
    </location>
</feature>
<evidence type="ECO:0000313" key="5">
    <source>
        <dbReference type="Proteomes" id="UP000050430"/>
    </source>
</evidence>
<dbReference type="Gene3D" id="3.40.190.10">
    <property type="entry name" value="Periplasmic binding protein-like II"/>
    <property type="match status" value="2"/>
</dbReference>
<dbReference type="PANTHER" id="PTHR30006:SF2">
    <property type="entry name" value="ABC TRANSPORTER SUBSTRATE-BINDING PROTEIN"/>
    <property type="match status" value="1"/>
</dbReference>
<gene>
    <name evidence="4" type="ORF">ADM99_13670</name>
</gene>
<dbReference type="GO" id="GO:0030975">
    <property type="term" value="F:thiamine binding"/>
    <property type="evidence" value="ECO:0007669"/>
    <property type="project" value="InterPro"/>
</dbReference>
<comment type="caution">
    <text evidence="4">The sequence shown here is derived from an EMBL/GenBank/DDBJ whole genome shotgun (WGS) entry which is preliminary data.</text>
</comment>
<reference evidence="4 5" key="1">
    <citation type="submission" date="2015-07" db="EMBL/GenBank/DDBJ databases">
        <title>Genome sequence of Leptolinea tardivitalis DSM 16556.</title>
        <authorList>
            <person name="Hemp J."/>
            <person name="Ward L.M."/>
            <person name="Pace L.A."/>
            <person name="Fischer W.W."/>
        </authorList>
    </citation>
    <scope>NUCLEOTIDE SEQUENCE [LARGE SCALE GENOMIC DNA]</scope>
    <source>
        <strain evidence="4 5">YMTK-2</strain>
    </source>
</reference>
<proteinExistence type="predicted"/>
<keyword evidence="5" id="KW-1185">Reference proteome</keyword>
<evidence type="ECO:0000256" key="1">
    <source>
        <dbReference type="ARBA" id="ARBA00022729"/>
    </source>
</evidence>
<dbReference type="CDD" id="cd13545">
    <property type="entry name" value="PBP2_TbpA"/>
    <property type="match status" value="1"/>
</dbReference>
<dbReference type="Pfam" id="PF13343">
    <property type="entry name" value="SBP_bac_6"/>
    <property type="match status" value="1"/>
</dbReference>
<evidence type="ECO:0000256" key="2">
    <source>
        <dbReference type="SAM" id="MobiDB-lite"/>
    </source>
</evidence>
<dbReference type="PATRIC" id="fig|229920.5.peg.73"/>
<protein>
    <submittedName>
        <fullName evidence="4">ABC transporter substrate-binding protein</fullName>
    </submittedName>
</protein>
<dbReference type="EMBL" id="LGCK01000014">
    <property type="protein sequence ID" value="KPL70227.1"/>
    <property type="molecule type" value="Genomic_DNA"/>
</dbReference>
<sequence>MKKIIFPMVIAVLAFSACTTAAPAPTVAPTTALSDTVAPVEPTQSTATEVPAATSAPTQTEPAPASQGAPETLTILTHDSFSASEGVITAFEKQNNVKLSFIKGGDAGATVNRAILSKDSPLADVIYGVDNTFFSRAESGGILESYASPNLADIPDDLKLSKNNLLLPVDYGDVCINYDKAYFADKKLALPQSLLDLTKPEYKGLLVIENPATSSPGLAFMLATINEFGVDTYLDYWKSLKNNDLLVVNDWESAYYTQFSGSTGKGPRPMVVSYGTSPAVEVVYADPKPQDAPTASLVGKNMCFRQIEFVGILKGTTKRALAEKFVDFMLSTEFQNDIPLQMFVFPANKKATLPEEFVKYNQVPEKPAAVNPIDIANNREEWIEDWEKTVIK</sequence>
<dbReference type="OrthoDB" id="9769319at2"/>
<accession>A0A0P6X7S5</accession>
<dbReference type="SUPFAM" id="SSF53850">
    <property type="entry name" value="Periplasmic binding protein-like II"/>
    <property type="match status" value="1"/>
</dbReference>
<dbReference type="GO" id="GO:0030976">
    <property type="term" value="F:thiamine pyrophosphate binding"/>
    <property type="evidence" value="ECO:0007669"/>
    <property type="project" value="TreeGrafter"/>
</dbReference>
<dbReference type="Proteomes" id="UP000050430">
    <property type="component" value="Unassembled WGS sequence"/>
</dbReference>
<dbReference type="PROSITE" id="PS51257">
    <property type="entry name" value="PROKAR_LIPOPROTEIN"/>
    <property type="match status" value="1"/>
</dbReference>
<dbReference type="GO" id="GO:0015888">
    <property type="term" value="P:thiamine transport"/>
    <property type="evidence" value="ECO:0007669"/>
    <property type="project" value="InterPro"/>
</dbReference>
<organism evidence="4 5">
    <name type="scientific">Leptolinea tardivitalis</name>
    <dbReference type="NCBI Taxonomy" id="229920"/>
    <lineage>
        <taxon>Bacteria</taxon>
        <taxon>Bacillati</taxon>
        <taxon>Chloroflexota</taxon>
        <taxon>Anaerolineae</taxon>
        <taxon>Anaerolineales</taxon>
        <taxon>Anaerolineaceae</taxon>
        <taxon>Leptolinea</taxon>
    </lineage>
</organism>
<evidence type="ECO:0000313" key="4">
    <source>
        <dbReference type="EMBL" id="KPL70227.1"/>
    </source>
</evidence>
<dbReference type="RefSeq" id="WP_062422084.1">
    <property type="nucleotide sequence ID" value="NZ_BBYA01000010.1"/>
</dbReference>
<dbReference type="GO" id="GO:0030288">
    <property type="term" value="C:outer membrane-bounded periplasmic space"/>
    <property type="evidence" value="ECO:0007669"/>
    <property type="project" value="TreeGrafter"/>
</dbReference>
<dbReference type="STRING" id="229920.ADM99_13670"/>
<dbReference type="NCBIfam" id="TIGR01254">
    <property type="entry name" value="sfuA"/>
    <property type="match status" value="1"/>
</dbReference>
<dbReference type="AlphaFoldDB" id="A0A0P6X7S5"/>
<evidence type="ECO:0000256" key="3">
    <source>
        <dbReference type="SAM" id="SignalP"/>
    </source>
</evidence>